<dbReference type="GeneID" id="9223539"/>
<dbReference type="RefSeq" id="XP_002850643.1">
    <property type="nucleotide sequence ID" value="XM_002850597.1"/>
</dbReference>
<dbReference type="GO" id="GO:0016020">
    <property type="term" value="C:membrane"/>
    <property type="evidence" value="ECO:0007669"/>
    <property type="project" value="UniProtKB-SubCell"/>
</dbReference>
<keyword evidence="7" id="KW-1185">Reference proteome</keyword>
<evidence type="ECO:0000256" key="5">
    <source>
        <dbReference type="SAM" id="MobiDB-lite"/>
    </source>
</evidence>
<evidence type="ECO:0000313" key="6">
    <source>
        <dbReference type="EMBL" id="EEQ27859.1"/>
    </source>
</evidence>
<dbReference type="eggNOG" id="KOG3053">
    <property type="taxonomic scope" value="Eukaryota"/>
</dbReference>
<dbReference type="OMA" id="DFDLWPP"/>
<protein>
    <submittedName>
        <fullName evidence="6">RING finger domain-containing protein</fullName>
    </submittedName>
</protein>
<dbReference type="HOGENOM" id="CLU_026793_0_0_1"/>
<evidence type="ECO:0000256" key="4">
    <source>
        <dbReference type="ARBA" id="ARBA00023136"/>
    </source>
</evidence>
<evidence type="ECO:0000313" key="7">
    <source>
        <dbReference type="Proteomes" id="UP000002035"/>
    </source>
</evidence>
<evidence type="ECO:0000256" key="2">
    <source>
        <dbReference type="ARBA" id="ARBA00022692"/>
    </source>
</evidence>
<dbReference type="OrthoDB" id="5817083at2759"/>
<keyword evidence="2" id="KW-0812">Transmembrane</keyword>
<feature type="compositionally biased region" description="Basic and acidic residues" evidence="5">
    <location>
        <begin position="64"/>
        <end position="74"/>
    </location>
</feature>
<evidence type="ECO:0000256" key="3">
    <source>
        <dbReference type="ARBA" id="ARBA00022989"/>
    </source>
</evidence>
<organism evidence="6 7">
    <name type="scientific">Arthroderma otae (strain ATCC MYA-4605 / CBS 113480)</name>
    <name type="common">Microsporum canis</name>
    <dbReference type="NCBI Taxonomy" id="554155"/>
    <lineage>
        <taxon>Eukaryota</taxon>
        <taxon>Fungi</taxon>
        <taxon>Dikarya</taxon>
        <taxon>Ascomycota</taxon>
        <taxon>Pezizomycotina</taxon>
        <taxon>Eurotiomycetes</taxon>
        <taxon>Eurotiomycetidae</taxon>
        <taxon>Onygenales</taxon>
        <taxon>Arthrodermataceae</taxon>
        <taxon>Microsporum</taxon>
    </lineage>
</organism>
<keyword evidence="3" id="KW-1133">Transmembrane helix</keyword>
<name>C5FDR3_ARTOC</name>
<dbReference type="STRING" id="554155.C5FDR3"/>
<proteinExistence type="predicted"/>
<dbReference type="PANTHER" id="PTHR46283">
    <property type="entry name" value="E3 UBIQUITIN-PROTEIN LIGASE MARCH5"/>
    <property type="match status" value="1"/>
</dbReference>
<gene>
    <name evidence="6" type="ORF">MCYG_00747</name>
</gene>
<sequence length="504" mass="56256">MASLPPPRSAPSSSPESSSTFSDMESRSRPDISQGASCDERSAENQLEERAETDSSERQLPSIRDCDAEPRTQMEESVELINSDSEWESDVQSDEQITTSSPAEVAITSYEDELRKCWICYTDESEDSPLNTEWRSPCPCALNWLADMENTEGYNLHRDGATMLCPQCKSEIHMSRPSNLILDLVRKFDGAIGRLVLPGIAFTLVGTIWAGCCAHGVYSMHLVFGRETALRLLEGASHGPLNPRINLGLPLIPISLIFSRTRYADSLLPVIPVLFFAAHHPYQQEMDLQIWPPSAPMTFAALPYVKSFYNILYKRFFGKLERQWISTVRTRLNADDGHQGGQGHGQDAHNDQADGEIVMEIELQMGLNGNGRAAVPDTEEGEHRNGEQPANQVMARRQADVLRETTNLADVILGALIFPAISAGMGGLLKLTLPKAWTNPPPLFERSRPWLLQTRWGRSVIGGCVFVLLKDALSLYCRYKRARLHSQRVILNYDKKTKQTVLPS</sequence>
<feature type="region of interest" description="Disordered" evidence="5">
    <location>
        <begin position="1"/>
        <end position="102"/>
    </location>
</feature>
<dbReference type="EMBL" id="DS995701">
    <property type="protein sequence ID" value="EEQ27859.1"/>
    <property type="molecule type" value="Genomic_DNA"/>
</dbReference>
<keyword evidence="4" id="KW-0472">Membrane</keyword>
<dbReference type="VEuPathDB" id="FungiDB:MCYG_00747"/>
<evidence type="ECO:0000256" key="1">
    <source>
        <dbReference type="ARBA" id="ARBA00004141"/>
    </source>
</evidence>
<dbReference type="Proteomes" id="UP000002035">
    <property type="component" value="Unassembled WGS sequence"/>
</dbReference>
<feature type="region of interest" description="Disordered" evidence="5">
    <location>
        <begin position="369"/>
        <end position="393"/>
    </location>
</feature>
<feature type="compositionally biased region" description="Low complexity" evidence="5">
    <location>
        <begin position="10"/>
        <end position="23"/>
    </location>
</feature>
<feature type="compositionally biased region" description="Basic and acidic residues" evidence="5">
    <location>
        <begin position="38"/>
        <end position="57"/>
    </location>
</feature>
<reference evidence="7" key="1">
    <citation type="journal article" date="2012" name="MBio">
        <title>Comparative genome analysis of Trichophyton rubrum and related dermatophytes reveals candidate genes involved in infection.</title>
        <authorList>
            <person name="Martinez D.A."/>
            <person name="Oliver B.G."/>
            <person name="Graeser Y."/>
            <person name="Goldberg J.M."/>
            <person name="Li W."/>
            <person name="Martinez-Rossi N.M."/>
            <person name="Monod M."/>
            <person name="Shelest E."/>
            <person name="Barton R.C."/>
            <person name="Birch E."/>
            <person name="Brakhage A.A."/>
            <person name="Chen Z."/>
            <person name="Gurr S.J."/>
            <person name="Heiman D."/>
            <person name="Heitman J."/>
            <person name="Kosti I."/>
            <person name="Rossi A."/>
            <person name="Saif S."/>
            <person name="Samalova M."/>
            <person name="Saunders C.W."/>
            <person name="Shea T."/>
            <person name="Summerbell R.C."/>
            <person name="Xu J."/>
            <person name="Young S."/>
            <person name="Zeng Q."/>
            <person name="Birren B.W."/>
            <person name="Cuomo C.A."/>
            <person name="White T.C."/>
        </authorList>
    </citation>
    <scope>NUCLEOTIDE SEQUENCE [LARGE SCALE GENOMIC DNA]</scope>
    <source>
        <strain evidence="7">ATCC MYA-4605 / CBS 113480</strain>
    </source>
</reference>
<dbReference type="AlphaFoldDB" id="C5FDR3"/>
<accession>C5FDR3</accession>
<comment type="subcellular location">
    <subcellularLocation>
        <location evidence="1">Membrane</location>
        <topology evidence="1">Multi-pass membrane protein</topology>
    </subcellularLocation>
</comment>